<organism evidence="1 2">
    <name type="scientific">Mariniflexile fucanivorans</name>
    <dbReference type="NCBI Taxonomy" id="264023"/>
    <lineage>
        <taxon>Bacteria</taxon>
        <taxon>Pseudomonadati</taxon>
        <taxon>Bacteroidota</taxon>
        <taxon>Flavobacteriia</taxon>
        <taxon>Flavobacteriales</taxon>
        <taxon>Flavobacteriaceae</taxon>
        <taxon>Mariniflexile</taxon>
    </lineage>
</organism>
<dbReference type="InterPro" id="IPR023122">
    <property type="entry name" value="NE1680-like_sf"/>
</dbReference>
<comment type="caution">
    <text evidence="1">The sequence shown here is derived from an EMBL/GenBank/DDBJ whole genome shotgun (WGS) entry which is preliminary data.</text>
</comment>
<dbReference type="Proteomes" id="UP000295455">
    <property type="component" value="Unassembled WGS sequence"/>
</dbReference>
<gene>
    <name evidence="1" type="ORF">EV196_101170</name>
</gene>
<keyword evidence="2" id="KW-1185">Reference proteome</keyword>
<evidence type="ECO:0000313" key="2">
    <source>
        <dbReference type="Proteomes" id="UP000295455"/>
    </source>
</evidence>
<dbReference type="InterPro" id="IPR018592">
    <property type="entry name" value="DUF2024"/>
</dbReference>
<name>A0A4R1RRT6_9FLAO</name>
<proteinExistence type="predicted"/>
<dbReference type="RefSeq" id="WP_132213917.1">
    <property type="nucleotide sequence ID" value="NZ_OX156936.1"/>
</dbReference>
<dbReference type="SUPFAM" id="SSF160766">
    <property type="entry name" value="NE1680-like"/>
    <property type="match status" value="1"/>
</dbReference>
<dbReference type="Pfam" id="PF09630">
    <property type="entry name" value="DUF2024"/>
    <property type="match status" value="1"/>
</dbReference>
<reference evidence="1 2" key="1">
    <citation type="submission" date="2019-03" db="EMBL/GenBank/DDBJ databases">
        <title>Genomic Encyclopedia of Type Strains, Phase IV (KMG-IV): sequencing the most valuable type-strain genomes for metagenomic binning, comparative biology and taxonomic classification.</title>
        <authorList>
            <person name="Goeker M."/>
        </authorList>
    </citation>
    <scope>NUCLEOTIDE SEQUENCE [LARGE SCALE GENOMIC DNA]</scope>
    <source>
        <strain evidence="1 2">DSM 18792</strain>
    </source>
</reference>
<evidence type="ECO:0000313" key="1">
    <source>
        <dbReference type="EMBL" id="TCL68750.1"/>
    </source>
</evidence>
<protein>
    <submittedName>
        <fullName evidence="1">Uncharacterized protein DUF2024</fullName>
    </submittedName>
</protein>
<dbReference type="EMBL" id="SLUP01000001">
    <property type="protein sequence ID" value="TCL68750.1"/>
    <property type="molecule type" value="Genomic_DNA"/>
</dbReference>
<accession>A0A4R1RRT6</accession>
<dbReference type="OrthoDB" id="9795699at2"/>
<dbReference type="AlphaFoldDB" id="A0A4R1RRT6"/>
<dbReference type="Gene3D" id="3.10.510.10">
    <property type="entry name" value="NE1680-like"/>
    <property type="match status" value="1"/>
</dbReference>
<sequence length="87" mass="9885">MEVSVWDTYVKREDGKAMSFDILVPSDLKNGDTILLYGNTYLKSKPFKTETLTSNGCVFCHLEQATGLIKEQIENKGFYIKEIRNCG</sequence>